<dbReference type="Pfam" id="PF00115">
    <property type="entry name" value="COX1"/>
    <property type="match status" value="1"/>
</dbReference>
<evidence type="ECO:0000256" key="1">
    <source>
        <dbReference type="SAM" id="Phobius"/>
    </source>
</evidence>
<evidence type="ECO:0000313" key="2">
    <source>
        <dbReference type="EMBL" id="KKN31304.1"/>
    </source>
</evidence>
<gene>
    <name evidence="2" type="ORF">LCGC14_0825330</name>
</gene>
<dbReference type="GO" id="GO:0009060">
    <property type="term" value="P:aerobic respiration"/>
    <property type="evidence" value="ECO:0007669"/>
    <property type="project" value="InterPro"/>
</dbReference>
<evidence type="ECO:0008006" key="3">
    <source>
        <dbReference type="Google" id="ProtNLM"/>
    </source>
</evidence>
<dbReference type="GO" id="GO:0016020">
    <property type="term" value="C:membrane"/>
    <property type="evidence" value="ECO:0007669"/>
    <property type="project" value="InterPro"/>
</dbReference>
<dbReference type="AlphaFoldDB" id="A0A0F9PMD3"/>
<sequence length="128" mass="14042">MSKIPKRFIIASVLYFATGITSGVIGSIVHGPEHLRTVHAHINLLGFVAMMLYGLAYWAIPHVSGNKIKSPYLANVQFWLANIGLIGFAITNTVYAFVMIAPVRYAIGPFAAMEALSGYYLPITLSRR</sequence>
<dbReference type="GO" id="GO:0020037">
    <property type="term" value="F:heme binding"/>
    <property type="evidence" value="ECO:0007669"/>
    <property type="project" value="InterPro"/>
</dbReference>
<feature type="transmembrane region" description="Helical" evidence="1">
    <location>
        <begin position="72"/>
        <end position="97"/>
    </location>
</feature>
<organism evidence="2">
    <name type="scientific">marine sediment metagenome</name>
    <dbReference type="NCBI Taxonomy" id="412755"/>
    <lineage>
        <taxon>unclassified sequences</taxon>
        <taxon>metagenomes</taxon>
        <taxon>ecological metagenomes</taxon>
    </lineage>
</organism>
<protein>
    <recommendedName>
        <fullName evidence="3">Cytochrome oxidase subunit I profile domain-containing protein</fullName>
    </recommendedName>
</protein>
<keyword evidence="1" id="KW-0812">Transmembrane</keyword>
<feature type="transmembrane region" description="Helical" evidence="1">
    <location>
        <begin position="7"/>
        <end position="29"/>
    </location>
</feature>
<dbReference type="EMBL" id="LAZR01002340">
    <property type="protein sequence ID" value="KKN31304.1"/>
    <property type="molecule type" value="Genomic_DNA"/>
</dbReference>
<dbReference type="SUPFAM" id="SSF81442">
    <property type="entry name" value="Cytochrome c oxidase subunit I-like"/>
    <property type="match status" value="1"/>
</dbReference>
<accession>A0A0F9PMD3</accession>
<dbReference type="GO" id="GO:0004129">
    <property type="term" value="F:cytochrome-c oxidase activity"/>
    <property type="evidence" value="ECO:0007669"/>
    <property type="project" value="InterPro"/>
</dbReference>
<keyword evidence="1" id="KW-1133">Transmembrane helix</keyword>
<name>A0A0F9PMD3_9ZZZZ</name>
<dbReference type="InterPro" id="IPR000883">
    <property type="entry name" value="Cyt_C_Oxase_1"/>
</dbReference>
<keyword evidence="1" id="KW-0472">Membrane</keyword>
<proteinExistence type="predicted"/>
<comment type="caution">
    <text evidence="2">The sequence shown here is derived from an EMBL/GenBank/DDBJ whole genome shotgun (WGS) entry which is preliminary data.</text>
</comment>
<dbReference type="InterPro" id="IPR036927">
    <property type="entry name" value="Cyt_c_oxase-like_su1_sf"/>
</dbReference>
<feature type="transmembrane region" description="Helical" evidence="1">
    <location>
        <begin position="41"/>
        <end position="60"/>
    </location>
</feature>
<dbReference type="Gene3D" id="1.20.210.10">
    <property type="entry name" value="Cytochrome c oxidase-like, subunit I domain"/>
    <property type="match status" value="1"/>
</dbReference>
<reference evidence="2" key="1">
    <citation type="journal article" date="2015" name="Nature">
        <title>Complex archaea that bridge the gap between prokaryotes and eukaryotes.</title>
        <authorList>
            <person name="Spang A."/>
            <person name="Saw J.H."/>
            <person name="Jorgensen S.L."/>
            <person name="Zaremba-Niedzwiedzka K."/>
            <person name="Martijn J."/>
            <person name="Lind A.E."/>
            <person name="van Eijk R."/>
            <person name="Schleper C."/>
            <person name="Guy L."/>
            <person name="Ettema T.J."/>
        </authorList>
    </citation>
    <scope>NUCLEOTIDE SEQUENCE</scope>
</reference>